<dbReference type="NCBIfam" id="TIGR00728">
    <property type="entry name" value="OPT_sfam"/>
    <property type="match status" value="2"/>
</dbReference>
<evidence type="ECO:0000256" key="4">
    <source>
        <dbReference type="ARBA" id="ARBA00022692"/>
    </source>
</evidence>
<feature type="compositionally biased region" description="Gly residues" evidence="9">
    <location>
        <begin position="355"/>
        <end position="365"/>
    </location>
</feature>
<gene>
    <name evidence="11" type="ORF">BGZ96_006920</name>
</gene>
<keyword evidence="3" id="KW-0813">Transport</keyword>
<evidence type="ECO:0008006" key="13">
    <source>
        <dbReference type="Google" id="ProtNLM"/>
    </source>
</evidence>
<evidence type="ECO:0000256" key="2">
    <source>
        <dbReference type="ARBA" id="ARBA00008807"/>
    </source>
</evidence>
<feature type="region of interest" description="Disordered" evidence="9">
    <location>
        <begin position="489"/>
        <end position="510"/>
    </location>
</feature>
<name>A0ABQ7K1K1_9FUNG</name>
<keyword evidence="4 10" id="KW-0812">Transmembrane</keyword>
<feature type="transmembrane region" description="Helical" evidence="10">
    <location>
        <begin position="1251"/>
        <end position="1273"/>
    </location>
</feature>
<evidence type="ECO:0000256" key="3">
    <source>
        <dbReference type="ARBA" id="ARBA00022448"/>
    </source>
</evidence>
<evidence type="ECO:0000256" key="5">
    <source>
        <dbReference type="ARBA" id="ARBA00022856"/>
    </source>
</evidence>
<feature type="transmembrane region" description="Helical" evidence="10">
    <location>
        <begin position="1585"/>
        <end position="1605"/>
    </location>
</feature>
<reference evidence="11 12" key="1">
    <citation type="journal article" date="2020" name="Fungal Divers.">
        <title>Resolving the Mortierellaceae phylogeny through synthesis of multi-gene phylogenetics and phylogenomics.</title>
        <authorList>
            <person name="Vandepol N."/>
            <person name="Liber J."/>
            <person name="Desiro A."/>
            <person name="Na H."/>
            <person name="Kennedy M."/>
            <person name="Barry K."/>
            <person name="Grigoriev I.V."/>
            <person name="Miller A.N."/>
            <person name="O'Donnell K."/>
            <person name="Stajich J.E."/>
            <person name="Bonito G."/>
        </authorList>
    </citation>
    <scope>NUCLEOTIDE SEQUENCE [LARGE SCALE GENOMIC DNA]</scope>
    <source>
        <strain evidence="11 12">AD045</strain>
    </source>
</reference>
<feature type="transmembrane region" description="Helical" evidence="10">
    <location>
        <begin position="1336"/>
        <end position="1355"/>
    </location>
</feature>
<feature type="region of interest" description="Disordered" evidence="9">
    <location>
        <begin position="1509"/>
        <end position="1548"/>
    </location>
</feature>
<feature type="transmembrane region" description="Helical" evidence="10">
    <location>
        <begin position="789"/>
        <end position="810"/>
    </location>
</feature>
<keyword evidence="12" id="KW-1185">Reference proteome</keyword>
<feature type="compositionally biased region" description="Low complexity" evidence="9">
    <location>
        <begin position="334"/>
        <end position="352"/>
    </location>
</feature>
<protein>
    <recommendedName>
        <fullName evidence="13">Oligopeptide transporter</fullName>
    </recommendedName>
</protein>
<feature type="region of interest" description="Disordered" evidence="9">
    <location>
        <begin position="137"/>
        <end position="187"/>
    </location>
</feature>
<feature type="transmembrane region" description="Helical" evidence="10">
    <location>
        <begin position="822"/>
        <end position="843"/>
    </location>
</feature>
<dbReference type="EMBL" id="JAAAIM010000341">
    <property type="protein sequence ID" value="KAG0289563.1"/>
    <property type="molecule type" value="Genomic_DNA"/>
</dbReference>
<dbReference type="InterPro" id="IPR004813">
    <property type="entry name" value="OPT"/>
</dbReference>
<evidence type="ECO:0000256" key="9">
    <source>
        <dbReference type="SAM" id="MobiDB-lite"/>
    </source>
</evidence>
<evidence type="ECO:0000256" key="7">
    <source>
        <dbReference type="ARBA" id="ARBA00022989"/>
    </source>
</evidence>
<keyword evidence="8 10" id="KW-0472">Membrane</keyword>
<feature type="transmembrane region" description="Helical" evidence="10">
    <location>
        <begin position="927"/>
        <end position="946"/>
    </location>
</feature>
<feature type="compositionally biased region" description="Basic and acidic residues" evidence="9">
    <location>
        <begin position="1522"/>
        <end position="1532"/>
    </location>
</feature>
<feature type="region of interest" description="Disordered" evidence="9">
    <location>
        <begin position="22"/>
        <end position="53"/>
    </location>
</feature>
<dbReference type="InterPro" id="IPR004648">
    <property type="entry name" value="Oligpept_transpt"/>
</dbReference>
<feature type="compositionally biased region" description="Low complexity" evidence="9">
    <location>
        <begin position="145"/>
        <end position="165"/>
    </location>
</feature>
<feature type="transmembrane region" description="Helical" evidence="10">
    <location>
        <begin position="1405"/>
        <end position="1426"/>
    </location>
</feature>
<organism evidence="11 12">
    <name type="scientific">Linnemannia gamsii</name>
    <dbReference type="NCBI Taxonomy" id="64522"/>
    <lineage>
        <taxon>Eukaryota</taxon>
        <taxon>Fungi</taxon>
        <taxon>Fungi incertae sedis</taxon>
        <taxon>Mucoromycota</taxon>
        <taxon>Mortierellomycotina</taxon>
        <taxon>Mortierellomycetes</taxon>
        <taxon>Mortierellales</taxon>
        <taxon>Mortierellaceae</taxon>
        <taxon>Linnemannia</taxon>
    </lineage>
</organism>
<feature type="region of interest" description="Disordered" evidence="9">
    <location>
        <begin position="259"/>
        <end position="373"/>
    </location>
</feature>
<feature type="transmembrane region" description="Helical" evidence="10">
    <location>
        <begin position="1617"/>
        <end position="1642"/>
    </location>
</feature>
<feature type="transmembrane region" description="Helical" evidence="10">
    <location>
        <begin position="876"/>
        <end position="893"/>
    </location>
</feature>
<dbReference type="Pfam" id="PF03169">
    <property type="entry name" value="OPT"/>
    <property type="match status" value="2"/>
</dbReference>
<sequence length="1669" mass="180299">MGGALSPSSAVGGFQQSSILGGVDMEATGSGTSITGGSGQHRPSSPSPGSFRNLSSKLAATTIRKLSVSQKSLFSSSKEDLLAGTNSCQCCQENVSREDLNDPLGSELSRVGGCCCCTNQHGAGGLGDGSVCSGDGTSPATPGNSGNSKGLKLPGKLLLRGPSSSGSGGGGCRSRKDKNKTPRKSRELEYNLSSQFVREEFAQYNYERQIEDFQRAARVFKEQKALTTAAAAASIAAEARAAIAEAAQAAAVEAAKNKKQQLREGEKSTSSSEATSLAIDSVQDTGQEVNDRKDTTSRHSTHSNDGNSKSRKKSVTSSTRSGGLLRSVSRPQRRVGSSTVSASSAKSPSRKGYGSNVGGVAGHGSRGSSIHTGKSDASYLELGQVGMGMGMDLKLPGLGIGLGLSSGFGLDAMDFEPLSDISSVGEQNAACRKDLTAIDVRSVTAAHEHSDETAALEDIPLRDMAFSLPLSRHDKDSTIKLQEDAHSFKGRPFNVNQDTRRGSAAGDAAKKVDLTRTGRSVHSICSVDTVSQQIAARHHQHSRLANLSNVASMHSQSQALHSNCETAVGSGAGGCAAVAGGSVIGIGFGGGSGSSAYHSVTGNILENSPIQVVRATVGTVDDSSLPCFTFRMWILSTVFVVIGAAIAEYNFFRSNSAYFSIYFVQLASYFCGKAMARWLPTHEFEISIPGLNWLLNRKRQGSNGMDTVGDEGDVGVSSDNSTSSGGRRVDSNVAGGPIRGTHRNGLGRSNMTSTKAGFDSGIGTTTQRRKRLSLKFTLNPGKFNMKEHMLIGVAAAAGCSPAYATNVLAIQDLVFALPLGSLTGIGLVVSSQLIGFSMAWLLFDYVIKPSVMIWPATLVNVSLYNTLHEHKVLTRWFTRMQLFWYAFFAVFIYQWLPRMFMPVLTSMALLCWVNPSNNILRKLGSGYMGLGMGCISLDWSIISGVGPLFTPWWAQCNFFVGLILMLWIITPIVYFSDYWSAQSYPIVSSNLFDSSSELYDVSRIVNKDLSFNITMYESYSPIIMTPYFAITYGTSFMAVIATFVHVSLYYGSDIWLIAKTRFTRKIDRIEGSPFVQSLKVLFCKGPHYEPGQETSQSRTTGITSVTDPGHAYIGLDGSPLGRRNSESVSFRNEVVDGGAGIGSMSGLGYADDRRSFMQSSRFHQQQQQQYQHQDTLFSSGLGQSSGCPSRKGTNHCADGRDQIPTEMFGTEDIHTVLMRAYPEIPGWWFGTLFVICFTMAVLVCITTDIHLPVYALILAIVLAAVFAIPMAIIQALSSSQVGLNVLSEVICGYLLPGNQLGNSVFKCYSYMALYQCLNLTQAFKLGHYMKVPPRKIFITVIYGTLVGAFVNLQVLDWVLKYNRDALFDADPHSGWSFRNLDLFFSASLLWGAISPRRLFEQGSIYYFLPYCFLIGIFIPIPFYVMYRHYPPFGSMCKGNSWFFFLPKCTCPTAVAESSSTPPQTGEEVDGQIRMQDIGDGDVGGAAGPESAESKMSKNLETGCWPFLHRRGGNNNQSTNAGQDKDLTDKSADRNATSSPTPAPVPPLHTYYGHPDNVWDNRLRRVPWHLINTPLICVGASFVPQAPASFVTSAGLVAFCFAFLVLRFRHEWWRRYTFVLAAALDAGTQICNMAIFVVFSLILNGSIVFPGWLGNDATNPEKCGVGDGYN</sequence>
<feature type="region of interest" description="Disordered" evidence="9">
    <location>
        <begin position="1182"/>
        <end position="1201"/>
    </location>
</feature>
<feature type="transmembrane region" description="Helical" evidence="10">
    <location>
        <begin position="1036"/>
        <end position="1058"/>
    </location>
</feature>
<evidence type="ECO:0000256" key="6">
    <source>
        <dbReference type="ARBA" id="ARBA00022927"/>
    </source>
</evidence>
<feature type="compositionally biased region" description="Polar residues" evidence="9">
    <location>
        <begin position="41"/>
        <end position="53"/>
    </location>
</feature>
<comment type="caution">
    <text evidence="11">The sequence shown here is derived from an EMBL/GenBank/DDBJ whole genome shotgun (WGS) entry which is preliminary data.</text>
</comment>
<evidence type="ECO:0000313" key="11">
    <source>
        <dbReference type="EMBL" id="KAG0289563.1"/>
    </source>
</evidence>
<feature type="transmembrane region" description="Helical" evidence="10">
    <location>
        <begin position="1227"/>
        <end position="1245"/>
    </location>
</feature>
<keyword evidence="5" id="KW-0571">Peptide transport</keyword>
<feature type="transmembrane region" description="Helical" evidence="10">
    <location>
        <begin position="952"/>
        <end position="975"/>
    </location>
</feature>
<feature type="compositionally biased region" description="Basic residues" evidence="9">
    <location>
        <begin position="173"/>
        <end position="183"/>
    </location>
</feature>
<comment type="subcellular location">
    <subcellularLocation>
        <location evidence="1">Membrane</location>
        <topology evidence="1">Multi-pass membrane protein</topology>
    </subcellularLocation>
</comment>
<evidence type="ECO:0000256" key="8">
    <source>
        <dbReference type="ARBA" id="ARBA00023136"/>
    </source>
</evidence>
<feature type="region of interest" description="Disordered" evidence="9">
    <location>
        <begin position="704"/>
        <end position="750"/>
    </location>
</feature>
<dbReference type="Proteomes" id="UP001194696">
    <property type="component" value="Unassembled WGS sequence"/>
</dbReference>
<feature type="transmembrane region" description="Helical" evidence="10">
    <location>
        <begin position="632"/>
        <end position="652"/>
    </location>
</feature>
<evidence type="ECO:0000256" key="10">
    <source>
        <dbReference type="SAM" id="Phobius"/>
    </source>
</evidence>
<proteinExistence type="inferred from homology"/>
<dbReference type="PANTHER" id="PTHR22601">
    <property type="entry name" value="ISP4 LIKE PROTEIN"/>
    <property type="match status" value="1"/>
</dbReference>
<keyword evidence="7 10" id="KW-1133">Transmembrane helix</keyword>
<feature type="compositionally biased region" description="Polar residues" evidence="9">
    <location>
        <begin position="1512"/>
        <end position="1521"/>
    </location>
</feature>
<evidence type="ECO:0000313" key="12">
    <source>
        <dbReference type="Proteomes" id="UP001194696"/>
    </source>
</evidence>
<accession>A0ABQ7K1K1</accession>
<keyword evidence="6" id="KW-0653">Protein transport</keyword>
<comment type="similarity">
    <text evidence="2">Belongs to the oligopeptide OPT transporter family.</text>
</comment>
<evidence type="ECO:0000256" key="1">
    <source>
        <dbReference type="ARBA" id="ARBA00004141"/>
    </source>
</evidence>